<organism evidence="2 3">
    <name type="scientific">Streptomyces griseochromogenes</name>
    <dbReference type="NCBI Taxonomy" id="68214"/>
    <lineage>
        <taxon>Bacteria</taxon>
        <taxon>Bacillati</taxon>
        <taxon>Actinomycetota</taxon>
        <taxon>Actinomycetes</taxon>
        <taxon>Kitasatosporales</taxon>
        <taxon>Streptomycetaceae</taxon>
        <taxon>Streptomyces</taxon>
    </lineage>
</organism>
<dbReference type="Pfam" id="PF14040">
    <property type="entry name" value="DNase_NucA_NucB"/>
    <property type="match status" value="1"/>
</dbReference>
<proteinExistence type="predicted"/>
<reference evidence="2 3" key="1">
    <citation type="submission" date="2021-03" db="EMBL/GenBank/DDBJ databases">
        <title>Genomic Encyclopedia of Type Strains, Phase IV (KMG-IV): sequencing the most valuable type-strain genomes for metagenomic binning, comparative biology and taxonomic classification.</title>
        <authorList>
            <person name="Goeker M."/>
        </authorList>
    </citation>
    <scope>NUCLEOTIDE SEQUENCE [LARGE SCALE GENOMIC DNA]</scope>
    <source>
        <strain evidence="2 3">DSM 40499</strain>
    </source>
</reference>
<dbReference type="Proteomes" id="UP001519309">
    <property type="component" value="Unassembled WGS sequence"/>
</dbReference>
<sequence length="159" mass="17652">MPGATPSNPVSFPAPVVRCDNALKGYPRSYGCVFPQSKNVIQYSLSGYVKEVAKHIKDAQASGLPGAYGGRTVLQRLYDDRQIRRNRRTSCPDSLPRPAGKSCDEYAFASTYQGGALLGRFSRRMVNETQNTDAGRDLNKFYTVNRILNKDPFQVAIVR</sequence>
<dbReference type="EMBL" id="JAGGLP010000035">
    <property type="protein sequence ID" value="MBP2055890.1"/>
    <property type="molecule type" value="Genomic_DNA"/>
</dbReference>
<evidence type="ECO:0000313" key="2">
    <source>
        <dbReference type="EMBL" id="MBP2055890.1"/>
    </source>
</evidence>
<comment type="caution">
    <text evidence="2">The sequence shown here is derived from an EMBL/GenBank/DDBJ whole genome shotgun (WGS) entry which is preliminary data.</text>
</comment>
<feature type="domain" description="Deoxyribonuclease NucA/NucB" evidence="1">
    <location>
        <begin position="89"/>
        <end position="155"/>
    </location>
</feature>
<keyword evidence="3" id="KW-1185">Reference proteome</keyword>
<dbReference type="InterPro" id="IPR029476">
    <property type="entry name" value="DNase_NucA_NucB"/>
</dbReference>
<evidence type="ECO:0000259" key="1">
    <source>
        <dbReference type="Pfam" id="PF14040"/>
    </source>
</evidence>
<gene>
    <name evidence="2" type="ORF">J2Z21_008906</name>
</gene>
<name>A0ABS4M884_9ACTN</name>
<accession>A0ABS4M884</accession>
<evidence type="ECO:0000313" key="3">
    <source>
        <dbReference type="Proteomes" id="UP001519309"/>
    </source>
</evidence>
<protein>
    <recommendedName>
        <fullName evidence="1">Deoxyribonuclease NucA/NucB domain-containing protein</fullName>
    </recommendedName>
</protein>
<dbReference type="RefSeq" id="WP_209508408.1">
    <property type="nucleotide sequence ID" value="NZ_JAGGLP010000035.1"/>
</dbReference>